<keyword evidence="3 8" id="KW-0540">Nuclease</keyword>
<dbReference type="Pfam" id="PF23023">
    <property type="entry name" value="Anti-Pycsar_Apyc1"/>
    <property type="match status" value="1"/>
</dbReference>
<feature type="binding site" evidence="8">
    <location>
        <position position="62"/>
    </location>
    <ligand>
        <name>Zn(2+)</name>
        <dbReference type="ChEBI" id="CHEBI:29105"/>
        <label>1</label>
        <note>catalytic</note>
    </ligand>
</feature>
<comment type="similarity">
    <text evidence="8">Belongs to the RNase Z family.</text>
</comment>
<evidence type="ECO:0000256" key="3">
    <source>
        <dbReference type="ARBA" id="ARBA00022722"/>
    </source>
</evidence>
<dbReference type="SUPFAM" id="SSF56281">
    <property type="entry name" value="Metallo-hydrolase/oxidoreductase"/>
    <property type="match status" value="1"/>
</dbReference>
<comment type="caution">
    <text evidence="9">The sequence shown here is derived from an EMBL/GenBank/DDBJ whole genome shotgun (WGS) entry which is preliminary data.</text>
</comment>
<dbReference type="NCBIfam" id="TIGR02651">
    <property type="entry name" value="RNase_Z"/>
    <property type="match status" value="1"/>
</dbReference>
<evidence type="ECO:0000256" key="2">
    <source>
        <dbReference type="ARBA" id="ARBA00022694"/>
    </source>
</evidence>
<evidence type="ECO:0000256" key="7">
    <source>
        <dbReference type="ARBA" id="ARBA00022833"/>
    </source>
</evidence>
<evidence type="ECO:0000256" key="8">
    <source>
        <dbReference type="HAMAP-Rule" id="MF_01818"/>
    </source>
</evidence>
<keyword evidence="4 8" id="KW-0479">Metal-binding</keyword>
<comment type="catalytic activity">
    <reaction evidence="8">
        <text>Endonucleolytic cleavage of RNA, removing extra 3' nucleotides from tRNA precursor, generating 3' termini of tRNAs. A 3'-hydroxy group is left at the tRNA terminus and a 5'-phosphoryl group is left at the trailer molecule.</text>
        <dbReference type="EC" id="3.1.26.11"/>
    </reaction>
</comment>
<keyword evidence="5 8" id="KW-0255">Endonuclease</keyword>
<dbReference type="GO" id="GO:0008270">
    <property type="term" value="F:zinc ion binding"/>
    <property type="evidence" value="ECO:0007669"/>
    <property type="project" value="UniProtKB-UniRule"/>
</dbReference>
<dbReference type="GO" id="GO:0042781">
    <property type="term" value="F:3'-tRNA processing endoribonuclease activity"/>
    <property type="evidence" value="ECO:0007669"/>
    <property type="project" value="UniProtKB-UniRule"/>
</dbReference>
<comment type="subunit">
    <text evidence="1 8">Homodimer.</text>
</comment>
<dbReference type="InterPro" id="IPR013471">
    <property type="entry name" value="RNase_Z/BN"/>
</dbReference>
<keyword evidence="2 8" id="KW-0819">tRNA processing</keyword>
<feature type="binding site" evidence="8">
    <location>
        <position position="270"/>
    </location>
    <ligand>
        <name>Zn(2+)</name>
        <dbReference type="ChEBI" id="CHEBI:29105"/>
        <label>2</label>
        <note>catalytic</note>
    </ligand>
</feature>
<dbReference type="CDD" id="cd07717">
    <property type="entry name" value="RNaseZ_ZiPD-like_MBL-fold"/>
    <property type="match status" value="1"/>
</dbReference>
<evidence type="ECO:0000256" key="1">
    <source>
        <dbReference type="ARBA" id="ARBA00011738"/>
    </source>
</evidence>
<feature type="binding site" evidence="8">
    <location>
        <position position="64"/>
    </location>
    <ligand>
        <name>Zn(2+)</name>
        <dbReference type="ChEBI" id="CHEBI:29105"/>
        <label>1</label>
        <note>catalytic</note>
    </ligand>
</feature>
<organism evidence="9">
    <name type="scientific">Mariniphaga anaerophila</name>
    <dbReference type="NCBI Taxonomy" id="1484053"/>
    <lineage>
        <taxon>Bacteria</taxon>
        <taxon>Pseudomonadati</taxon>
        <taxon>Bacteroidota</taxon>
        <taxon>Bacteroidia</taxon>
        <taxon>Marinilabiliales</taxon>
        <taxon>Prolixibacteraceae</taxon>
        <taxon>Mariniphaga</taxon>
    </lineage>
</organism>
<feature type="active site" description="Proton acceptor" evidence="8">
    <location>
        <position position="66"/>
    </location>
</feature>
<feature type="binding site" evidence="8">
    <location>
        <position position="212"/>
    </location>
    <ligand>
        <name>Zn(2+)</name>
        <dbReference type="ChEBI" id="CHEBI:29105"/>
        <label>1</label>
        <note>catalytic</note>
    </ligand>
</feature>
<evidence type="ECO:0000256" key="4">
    <source>
        <dbReference type="ARBA" id="ARBA00022723"/>
    </source>
</evidence>
<name>A0A831PKK9_9BACT</name>
<evidence type="ECO:0000313" key="9">
    <source>
        <dbReference type="EMBL" id="HDR51680.1"/>
    </source>
</evidence>
<feature type="binding site" evidence="8">
    <location>
        <position position="142"/>
    </location>
    <ligand>
        <name>Zn(2+)</name>
        <dbReference type="ChEBI" id="CHEBI:29105"/>
        <label>1</label>
        <note>catalytic</note>
    </ligand>
</feature>
<protein>
    <recommendedName>
        <fullName evidence="8">Ribonuclease Z</fullName>
        <shortName evidence="8">RNase Z</shortName>
        <ecNumber evidence="8">3.1.26.11</ecNumber>
    </recommendedName>
    <alternativeName>
        <fullName evidence="8">tRNA 3 endonuclease</fullName>
    </alternativeName>
    <alternativeName>
        <fullName evidence="8">tRNase Z</fullName>
    </alternativeName>
</protein>
<keyword evidence="6 8" id="KW-0378">Hydrolase</keyword>
<evidence type="ECO:0000256" key="5">
    <source>
        <dbReference type="ARBA" id="ARBA00022759"/>
    </source>
</evidence>
<comment type="cofactor">
    <cofactor evidence="8">
        <name>Zn(2+)</name>
        <dbReference type="ChEBI" id="CHEBI:29105"/>
    </cofactor>
    <text evidence="8">Binds 2 Zn(2+) ions.</text>
</comment>
<proteinExistence type="inferred from homology"/>
<feature type="binding site" evidence="8">
    <location>
        <position position="66"/>
    </location>
    <ligand>
        <name>Zn(2+)</name>
        <dbReference type="ChEBI" id="CHEBI:29105"/>
        <label>2</label>
        <note>catalytic</note>
    </ligand>
</feature>
<comment type="function">
    <text evidence="8">Zinc phosphodiesterase, which displays some tRNA 3'-processing endonuclease activity. Probably involved in tRNA maturation, by removing a 3'-trailer from precursor tRNA.</text>
</comment>
<evidence type="ECO:0000256" key="6">
    <source>
        <dbReference type="ARBA" id="ARBA00022801"/>
    </source>
</evidence>
<dbReference type="Gene3D" id="3.60.15.10">
    <property type="entry name" value="Ribonuclease Z/Hydroxyacylglutathione hydrolase-like"/>
    <property type="match status" value="1"/>
</dbReference>
<reference evidence="9" key="1">
    <citation type="journal article" date="2020" name="mSystems">
        <title>Genome- and Community-Level Interaction Insights into Carbon Utilization and Element Cycling Functions of Hydrothermarchaeota in Hydrothermal Sediment.</title>
        <authorList>
            <person name="Zhou Z."/>
            <person name="Liu Y."/>
            <person name="Xu W."/>
            <person name="Pan J."/>
            <person name="Luo Z.H."/>
            <person name="Li M."/>
        </authorList>
    </citation>
    <scope>NUCLEOTIDE SEQUENCE [LARGE SCALE GENOMIC DNA]</scope>
    <source>
        <strain evidence="9">SpSt-1217</strain>
    </source>
</reference>
<feature type="binding site" evidence="8">
    <location>
        <position position="212"/>
    </location>
    <ligand>
        <name>Zn(2+)</name>
        <dbReference type="ChEBI" id="CHEBI:29105"/>
        <label>2</label>
        <note>catalytic</note>
    </ligand>
</feature>
<dbReference type="PANTHER" id="PTHR46018">
    <property type="entry name" value="ZINC PHOSPHODIESTERASE ELAC PROTEIN 1"/>
    <property type="match status" value="1"/>
</dbReference>
<dbReference type="EMBL" id="DSDK01000474">
    <property type="protein sequence ID" value="HDR51680.1"/>
    <property type="molecule type" value="Genomic_DNA"/>
</dbReference>
<sequence>MPFELTILGSSSATPTSERYPTAQVLNALGRFFLIDCGEGTQIQIRRQKIGFGKIKHIFISHLHGDHYYGLIGLISTFNLLGLKNDLHIYSPSQLKDIIQPQLDFLKGDLQFKVVFHPLNFKKPQLIHEDKRVEVVSFPLKHSINCCGFLFREKEKERNIKKECIRKHKIPVAQIRAIKQGADFVNENGETIPNEQLTTPPPPPRSYAFCSDTAFHPPIVEVIKGVNLLYHEATFTEELRDWAIKTYHSTALDAAKMAQMAHAGKLIIGHFSSRYKTTEPFLNEARTVFPNTEDVVDGKTYVI</sequence>
<dbReference type="AlphaFoldDB" id="A0A831PKK9"/>
<dbReference type="HAMAP" id="MF_01818">
    <property type="entry name" value="RNase_Z_BN"/>
    <property type="match status" value="1"/>
</dbReference>
<dbReference type="Proteomes" id="UP000886047">
    <property type="component" value="Unassembled WGS sequence"/>
</dbReference>
<dbReference type="EC" id="3.1.26.11" evidence="8"/>
<gene>
    <name evidence="8" type="primary">rnz</name>
    <name evidence="9" type="ORF">ENN90_08700</name>
</gene>
<feature type="binding site" evidence="8">
    <location>
        <position position="67"/>
    </location>
    <ligand>
        <name>Zn(2+)</name>
        <dbReference type="ChEBI" id="CHEBI:29105"/>
        <label>2</label>
        <note>catalytic</note>
    </ligand>
</feature>
<dbReference type="NCBIfam" id="NF000801">
    <property type="entry name" value="PRK00055.1-3"/>
    <property type="match status" value="1"/>
</dbReference>
<accession>A0A831PKK9</accession>
<dbReference type="InterPro" id="IPR036866">
    <property type="entry name" value="RibonucZ/Hydroxyglut_hydro"/>
</dbReference>
<keyword evidence="7 8" id="KW-0862">Zinc</keyword>
<dbReference type="PANTHER" id="PTHR46018:SF2">
    <property type="entry name" value="ZINC PHOSPHODIESTERASE ELAC PROTEIN 1"/>
    <property type="match status" value="1"/>
</dbReference>